<feature type="region of interest" description="Disordered" evidence="1">
    <location>
        <begin position="70"/>
        <end position="91"/>
    </location>
</feature>
<evidence type="ECO:0000256" key="2">
    <source>
        <dbReference type="SAM" id="Phobius"/>
    </source>
</evidence>
<gene>
    <name evidence="3" type="ORF">BT62DRAFT_1003128</name>
</gene>
<keyword evidence="2" id="KW-0812">Transmembrane</keyword>
<evidence type="ECO:0000313" key="3">
    <source>
        <dbReference type="EMBL" id="KAG7448410.1"/>
    </source>
</evidence>
<sequence>MPDVPLADLRRSSRSVFWLASFVRWVTPLSIGCVVAGRLAYADPTLKVMLIEGGANNRDDPWVYRLSYGSPDQESSSRICSGTGCKLQSPS</sequence>
<organism evidence="3 4">
    <name type="scientific">Guyanagaster necrorhizus</name>
    <dbReference type="NCBI Taxonomy" id="856835"/>
    <lineage>
        <taxon>Eukaryota</taxon>
        <taxon>Fungi</taxon>
        <taxon>Dikarya</taxon>
        <taxon>Basidiomycota</taxon>
        <taxon>Agaricomycotina</taxon>
        <taxon>Agaricomycetes</taxon>
        <taxon>Agaricomycetidae</taxon>
        <taxon>Agaricales</taxon>
        <taxon>Marasmiineae</taxon>
        <taxon>Physalacriaceae</taxon>
        <taxon>Guyanagaster</taxon>
    </lineage>
</organism>
<dbReference type="Proteomes" id="UP000812287">
    <property type="component" value="Unassembled WGS sequence"/>
</dbReference>
<dbReference type="EMBL" id="MU250529">
    <property type="protein sequence ID" value="KAG7448410.1"/>
    <property type="molecule type" value="Genomic_DNA"/>
</dbReference>
<reference evidence="3" key="1">
    <citation type="submission" date="2020-11" db="EMBL/GenBank/DDBJ databases">
        <title>Adaptations for nitrogen fixation in a non-lichenized fungal sporocarp promotes dispersal by wood-feeding termites.</title>
        <authorList>
            <consortium name="DOE Joint Genome Institute"/>
            <person name="Koch R.A."/>
            <person name="Yoon G."/>
            <person name="Arayal U."/>
            <person name="Lail K."/>
            <person name="Amirebrahimi M."/>
            <person name="Labutti K."/>
            <person name="Lipzen A."/>
            <person name="Riley R."/>
            <person name="Barry K."/>
            <person name="Henrissat B."/>
            <person name="Grigoriev I.V."/>
            <person name="Herr J.R."/>
            <person name="Aime M.C."/>
        </authorList>
    </citation>
    <scope>NUCLEOTIDE SEQUENCE</scope>
    <source>
        <strain evidence="3">MCA 3950</strain>
    </source>
</reference>
<dbReference type="GeneID" id="66099191"/>
<feature type="transmembrane region" description="Helical" evidence="2">
    <location>
        <begin position="16"/>
        <end position="41"/>
    </location>
</feature>
<evidence type="ECO:0000313" key="4">
    <source>
        <dbReference type="Proteomes" id="UP000812287"/>
    </source>
</evidence>
<accession>A0A9P7VXR9</accession>
<evidence type="ECO:0000256" key="1">
    <source>
        <dbReference type="SAM" id="MobiDB-lite"/>
    </source>
</evidence>
<dbReference type="RefSeq" id="XP_043041910.1">
    <property type="nucleotide sequence ID" value="XM_043176904.1"/>
</dbReference>
<keyword evidence="4" id="KW-1185">Reference proteome</keyword>
<name>A0A9P7VXR9_9AGAR</name>
<keyword evidence="2" id="KW-0472">Membrane</keyword>
<dbReference type="OrthoDB" id="269227at2759"/>
<dbReference type="AlphaFoldDB" id="A0A9P7VXR9"/>
<proteinExistence type="predicted"/>
<keyword evidence="2" id="KW-1133">Transmembrane helix</keyword>
<protein>
    <submittedName>
        <fullName evidence="3">Uncharacterized protein</fullName>
    </submittedName>
</protein>
<comment type="caution">
    <text evidence="3">The sequence shown here is derived from an EMBL/GenBank/DDBJ whole genome shotgun (WGS) entry which is preliminary data.</text>
</comment>